<dbReference type="AlphaFoldDB" id="L7CL08"/>
<organism evidence="2 3">
    <name type="scientific">Rhodopirellula baltica SWK14</name>
    <dbReference type="NCBI Taxonomy" id="993516"/>
    <lineage>
        <taxon>Bacteria</taxon>
        <taxon>Pseudomonadati</taxon>
        <taxon>Planctomycetota</taxon>
        <taxon>Planctomycetia</taxon>
        <taxon>Pirellulales</taxon>
        <taxon>Pirellulaceae</taxon>
        <taxon>Rhodopirellula</taxon>
    </lineage>
</organism>
<dbReference type="Proteomes" id="UP000010959">
    <property type="component" value="Unassembled WGS sequence"/>
</dbReference>
<feature type="region of interest" description="Disordered" evidence="1">
    <location>
        <begin position="1"/>
        <end position="52"/>
    </location>
</feature>
<evidence type="ECO:0000313" key="3">
    <source>
        <dbReference type="Proteomes" id="UP000010959"/>
    </source>
</evidence>
<sequence>MDRGETEMGDPMLTQEFDRAGWSSQEIEDVQQEDQARSLDFENEWDEQSQREYDRWQMESARDHYDDQWGEQEATEDYERYAASMNRSADNEAMDEQEKAYSDFMRDQNAEIELNHDFSQAHSPEHDRDIEH</sequence>
<evidence type="ECO:0000313" key="2">
    <source>
        <dbReference type="EMBL" id="ELP34510.1"/>
    </source>
</evidence>
<comment type="caution">
    <text evidence="2">The sequence shown here is derived from an EMBL/GenBank/DDBJ whole genome shotgun (WGS) entry which is preliminary data.</text>
</comment>
<dbReference type="PATRIC" id="fig|993516.3.peg.1610"/>
<evidence type="ECO:0000256" key="1">
    <source>
        <dbReference type="SAM" id="MobiDB-lite"/>
    </source>
</evidence>
<proteinExistence type="predicted"/>
<accession>L7CL08</accession>
<feature type="region of interest" description="Disordered" evidence="1">
    <location>
        <begin position="113"/>
        <end position="132"/>
    </location>
</feature>
<name>L7CL08_RHOBT</name>
<protein>
    <submittedName>
        <fullName evidence="2">Uncharacterized protein</fullName>
    </submittedName>
</protein>
<reference evidence="2 3" key="1">
    <citation type="journal article" date="2013" name="Mar. Genomics">
        <title>Expression of sulfatases in Rhodopirellula baltica and the diversity of sulfatases in the genus Rhodopirellula.</title>
        <authorList>
            <person name="Wegner C.E."/>
            <person name="Richter-Heitmann T."/>
            <person name="Klindworth A."/>
            <person name="Klockow C."/>
            <person name="Richter M."/>
            <person name="Achstetter T."/>
            <person name="Glockner F.O."/>
            <person name="Harder J."/>
        </authorList>
    </citation>
    <scope>NUCLEOTIDE SEQUENCE [LARGE SCALE GENOMIC DNA]</scope>
    <source>
        <strain evidence="2 3">SWK14</strain>
    </source>
</reference>
<dbReference type="EMBL" id="AMWG01000030">
    <property type="protein sequence ID" value="ELP34510.1"/>
    <property type="molecule type" value="Genomic_DNA"/>
</dbReference>
<gene>
    <name evidence="2" type="ORF">RBSWK_01520</name>
</gene>
<feature type="compositionally biased region" description="Basic and acidic residues" evidence="1">
    <location>
        <begin position="123"/>
        <end position="132"/>
    </location>
</feature>